<dbReference type="RefSeq" id="XP_013328878.1">
    <property type="nucleotide sequence ID" value="XM_013473424.1"/>
</dbReference>
<name>A0A0F4YWQ1_RASE3</name>
<keyword evidence="1" id="KW-0479">Metal-binding</keyword>
<evidence type="ECO:0000313" key="9">
    <source>
        <dbReference type="Proteomes" id="UP000053958"/>
    </source>
</evidence>
<feature type="compositionally biased region" description="Acidic residues" evidence="6">
    <location>
        <begin position="668"/>
        <end position="681"/>
    </location>
</feature>
<proteinExistence type="predicted"/>
<dbReference type="InterPro" id="IPR036864">
    <property type="entry name" value="Zn2-C6_fun-type_DNA-bd_sf"/>
</dbReference>
<feature type="compositionally biased region" description="Low complexity" evidence="6">
    <location>
        <begin position="60"/>
        <end position="70"/>
    </location>
</feature>
<dbReference type="GO" id="GO:0006351">
    <property type="term" value="P:DNA-templated transcription"/>
    <property type="evidence" value="ECO:0007669"/>
    <property type="project" value="InterPro"/>
</dbReference>
<feature type="region of interest" description="Disordered" evidence="6">
    <location>
        <begin position="60"/>
        <end position="91"/>
    </location>
</feature>
<evidence type="ECO:0000256" key="3">
    <source>
        <dbReference type="ARBA" id="ARBA00023125"/>
    </source>
</evidence>
<gene>
    <name evidence="8" type="ORF">T310_3701</name>
</gene>
<dbReference type="PANTHER" id="PTHR47431">
    <property type="entry name" value="ZN(II)2CYS6 TRANSCRIPTION FACTOR (EUROFUNG)-RELATED"/>
    <property type="match status" value="1"/>
</dbReference>
<dbReference type="Proteomes" id="UP000053958">
    <property type="component" value="Unassembled WGS sequence"/>
</dbReference>
<evidence type="ECO:0000256" key="5">
    <source>
        <dbReference type="ARBA" id="ARBA00023242"/>
    </source>
</evidence>
<evidence type="ECO:0000259" key="7">
    <source>
        <dbReference type="PROSITE" id="PS50048"/>
    </source>
</evidence>
<dbReference type="Pfam" id="PF00172">
    <property type="entry name" value="Zn_clus"/>
    <property type="match status" value="1"/>
</dbReference>
<dbReference type="SMART" id="SM00066">
    <property type="entry name" value="GAL4"/>
    <property type="match status" value="1"/>
</dbReference>
<dbReference type="SUPFAM" id="SSF57701">
    <property type="entry name" value="Zn2/Cys6 DNA-binding domain"/>
    <property type="match status" value="1"/>
</dbReference>
<accession>A0A0F4YWQ1</accession>
<keyword evidence="9" id="KW-1185">Reference proteome</keyword>
<dbReference type="PROSITE" id="PS50048">
    <property type="entry name" value="ZN2_CY6_FUNGAL_2"/>
    <property type="match status" value="1"/>
</dbReference>
<dbReference type="PANTHER" id="PTHR47431:SF5">
    <property type="entry name" value="ZN(II)2CYS6 TRANSCRIPTION FACTOR (EUROFUNG)"/>
    <property type="match status" value="1"/>
</dbReference>
<dbReference type="OrthoDB" id="10250282at2759"/>
<evidence type="ECO:0000256" key="4">
    <source>
        <dbReference type="ARBA" id="ARBA00023163"/>
    </source>
</evidence>
<dbReference type="Pfam" id="PF04082">
    <property type="entry name" value="Fungal_trans"/>
    <property type="match status" value="1"/>
</dbReference>
<dbReference type="PROSITE" id="PS00463">
    <property type="entry name" value="ZN2_CY6_FUNGAL_1"/>
    <property type="match status" value="1"/>
</dbReference>
<dbReference type="GeneID" id="25316050"/>
<sequence>MASVEKRPETGPPRRRKFSKPPVKVACLSCRSLRTRCDGQQQCANCVARGTTCCYVPSRRGGPRVRGVSSKQHEARNNEERSSPREESRDATCINPDLNFNDDAWFDQLIGLSEPGAGLRNVEMPIAEIESIFDTLFAPQRNDLASGNINGNATAPMTHMVQIYGSDQDILDAYYVFIHPYYPVLPPPERLPVCNRPLTSDRTSFFQPSTPLSLAISALLVLIPHPHEQGDPSRLDYVRLRRDYAHSFAQSALEAIEVDSELLESASDPSNALSEGAPMRLNRQPFHPRVPVNLESVLALVLLSVYEYAQRGNMAKMRNRAGQALTAAMSMSLHEALEEDEFAEARRRAWWMTYATVCQGSIVSNTPPVIDVYDPRFITPYPTFASDTEGWRFFIESQRTILAATTFVHDLDKEVKSGSASAWISQRMQELDNRIESVLLMRKGPRFLSQLSTAEPVDASEAVVARAMRSIAEIKLHSRISLFIQTDCSSARIKTHRFCAFSDMPIFRKRHCDLGVVTEQTSSSLSSSSCTCQNLLGSLPSPPDSLSGSNAEPGPGGSTIRLPFSSYISSRFCLHAALNIVTLLDNLPYPNPDPANVNMTMNLTHGPPRLSPRSPIEVPRTMPAFACCAMQSSYAMLMLCFKTRALHQNRKTASQNQARSSVDGNDAAGDDDGDHYDDGGADENPLMTGFLSDLHKGLQLVIRSLANYSIAFEAVRGMKDEIAQAVDRTFAGYHYVG</sequence>
<evidence type="ECO:0000256" key="1">
    <source>
        <dbReference type="ARBA" id="ARBA00022723"/>
    </source>
</evidence>
<feature type="region of interest" description="Disordered" evidence="6">
    <location>
        <begin position="651"/>
        <end position="681"/>
    </location>
</feature>
<reference evidence="8 9" key="1">
    <citation type="submission" date="2015-04" db="EMBL/GenBank/DDBJ databases">
        <authorList>
            <person name="Heijne W.H."/>
            <person name="Fedorova N.D."/>
            <person name="Nierman W.C."/>
            <person name="Vollebregt A.W."/>
            <person name="Zhao Z."/>
            <person name="Wu L."/>
            <person name="Kumar M."/>
            <person name="Stam H."/>
            <person name="van den Berg M.A."/>
            <person name="Pel H.J."/>
        </authorList>
    </citation>
    <scope>NUCLEOTIDE SEQUENCE [LARGE SCALE GENOMIC DNA]</scope>
    <source>
        <strain evidence="8 9">CBS 393.64</strain>
    </source>
</reference>
<comment type="caution">
    <text evidence="8">The sequence shown here is derived from an EMBL/GenBank/DDBJ whole genome shotgun (WGS) entry which is preliminary data.</text>
</comment>
<evidence type="ECO:0000256" key="2">
    <source>
        <dbReference type="ARBA" id="ARBA00023015"/>
    </source>
</evidence>
<protein>
    <submittedName>
        <fullName evidence="8">C6 finger domain protein</fullName>
    </submittedName>
</protein>
<dbReference type="STRING" id="1408163.A0A0F4YWQ1"/>
<keyword evidence="3" id="KW-0238">DNA-binding</keyword>
<organism evidence="8 9">
    <name type="scientific">Rasamsonia emersonii (strain ATCC 16479 / CBS 393.64 / IMI 116815)</name>
    <dbReference type="NCBI Taxonomy" id="1408163"/>
    <lineage>
        <taxon>Eukaryota</taxon>
        <taxon>Fungi</taxon>
        <taxon>Dikarya</taxon>
        <taxon>Ascomycota</taxon>
        <taxon>Pezizomycotina</taxon>
        <taxon>Eurotiomycetes</taxon>
        <taxon>Eurotiomycetidae</taxon>
        <taxon>Eurotiales</taxon>
        <taxon>Trichocomaceae</taxon>
        <taxon>Rasamsonia</taxon>
    </lineage>
</organism>
<evidence type="ECO:0000256" key="6">
    <source>
        <dbReference type="SAM" id="MobiDB-lite"/>
    </source>
</evidence>
<dbReference type="CDD" id="cd00067">
    <property type="entry name" value="GAL4"/>
    <property type="match status" value="1"/>
</dbReference>
<dbReference type="GO" id="GO:0003677">
    <property type="term" value="F:DNA binding"/>
    <property type="evidence" value="ECO:0007669"/>
    <property type="project" value="UniProtKB-KW"/>
</dbReference>
<keyword evidence="4" id="KW-0804">Transcription</keyword>
<dbReference type="InterPro" id="IPR007219">
    <property type="entry name" value="XnlR_reg_dom"/>
</dbReference>
<evidence type="ECO:0000313" key="8">
    <source>
        <dbReference type="EMBL" id="KKA22266.1"/>
    </source>
</evidence>
<feature type="compositionally biased region" description="Basic and acidic residues" evidence="6">
    <location>
        <begin position="71"/>
        <end position="90"/>
    </location>
</feature>
<dbReference type="CDD" id="cd12148">
    <property type="entry name" value="fungal_TF_MHR"/>
    <property type="match status" value="1"/>
</dbReference>
<dbReference type="GO" id="GO:0008270">
    <property type="term" value="F:zinc ion binding"/>
    <property type="evidence" value="ECO:0007669"/>
    <property type="project" value="InterPro"/>
</dbReference>
<feature type="domain" description="Zn(2)-C6 fungal-type" evidence="7">
    <location>
        <begin position="26"/>
        <end position="55"/>
    </location>
</feature>
<dbReference type="GO" id="GO:0000981">
    <property type="term" value="F:DNA-binding transcription factor activity, RNA polymerase II-specific"/>
    <property type="evidence" value="ECO:0007669"/>
    <property type="project" value="InterPro"/>
</dbReference>
<dbReference type="AlphaFoldDB" id="A0A0F4YWQ1"/>
<dbReference type="EMBL" id="LASV01000146">
    <property type="protein sequence ID" value="KKA22266.1"/>
    <property type="molecule type" value="Genomic_DNA"/>
</dbReference>
<feature type="compositionally biased region" description="Polar residues" evidence="6">
    <location>
        <begin position="651"/>
        <end position="662"/>
    </location>
</feature>
<dbReference type="Gene3D" id="4.10.240.10">
    <property type="entry name" value="Zn(2)-C6 fungal-type DNA-binding domain"/>
    <property type="match status" value="1"/>
</dbReference>
<keyword evidence="2" id="KW-0805">Transcription regulation</keyword>
<keyword evidence="5" id="KW-0539">Nucleus</keyword>
<dbReference type="InterPro" id="IPR001138">
    <property type="entry name" value="Zn2Cys6_DnaBD"/>
</dbReference>